<dbReference type="InterPro" id="IPR012657">
    <property type="entry name" value="23S_rRNA-intervening_sequence"/>
</dbReference>
<dbReference type="PANTHER" id="PTHR38471">
    <property type="entry name" value="FOUR HELIX BUNDLE PROTEIN"/>
    <property type="match status" value="1"/>
</dbReference>
<evidence type="ECO:0000313" key="1">
    <source>
        <dbReference type="EMBL" id="VAW14570.1"/>
    </source>
</evidence>
<evidence type="ECO:0008006" key="2">
    <source>
        <dbReference type="Google" id="ProtNLM"/>
    </source>
</evidence>
<dbReference type="AlphaFoldDB" id="A0A3B0TCG1"/>
<dbReference type="EMBL" id="UOEL01000119">
    <property type="protein sequence ID" value="VAW14570.1"/>
    <property type="molecule type" value="Genomic_DNA"/>
</dbReference>
<dbReference type="SUPFAM" id="SSF158446">
    <property type="entry name" value="IVS-encoded protein-like"/>
    <property type="match status" value="1"/>
</dbReference>
<dbReference type="Gene3D" id="1.20.1440.60">
    <property type="entry name" value="23S rRNA-intervening sequence"/>
    <property type="match status" value="1"/>
</dbReference>
<dbReference type="InterPro" id="IPR036583">
    <property type="entry name" value="23S_rRNA_IVS_sf"/>
</dbReference>
<name>A0A3B0TCG1_9ZZZZ</name>
<proteinExistence type="predicted"/>
<protein>
    <recommendedName>
        <fullName evidence="2">Four helix bundle protein</fullName>
    </recommendedName>
</protein>
<sequence length="117" mass="13077">MKDQKFDLEDRLVDFAVSAAIFCRDLPNDSVGVYYGNQLLRSSGSAALNFGELQGTNSDRDFIHKAGLSLKELKESRVNLKILKKLEYANTQKSEGLQDEAEQLIKIIATIIKNKKG</sequence>
<organism evidence="1">
    <name type="scientific">hydrothermal vent metagenome</name>
    <dbReference type="NCBI Taxonomy" id="652676"/>
    <lineage>
        <taxon>unclassified sequences</taxon>
        <taxon>metagenomes</taxon>
        <taxon>ecological metagenomes</taxon>
    </lineage>
</organism>
<gene>
    <name evidence="1" type="ORF">MNBD_BACTEROID03-1604</name>
</gene>
<reference evidence="1" key="1">
    <citation type="submission" date="2018-06" db="EMBL/GenBank/DDBJ databases">
        <authorList>
            <person name="Zhirakovskaya E."/>
        </authorList>
    </citation>
    <scope>NUCLEOTIDE SEQUENCE</scope>
</reference>
<dbReference type="PANTHER" id="PTHR38471:SF2">
    <property type="entry name" value="FOUR HELIX BUNDLE PROTEIN"/>
    <property type="match status" value="1"/>
</dbReference>
<dbReference type="NCBIfam" id="TIGR02436">
    <property type="entry name" value="four helix bundle protein"/>
    <property type="match status" value="1"/>
</dbReference>
<accession>A0A3B0TCG1</accession>
<dbReference type="Pfam" id="PF05635">
    <property type="entry name" value="23S_rRNA_IVP"/>
    <property type="match status" value="1"/>
</dbReference>